<dbReference type="EMBL" id="JACCKB010000190">
    <property type="protein sequence ID" value="NYZ69933.1"/>
    <property type="molecule type" value="Genomic_DNA"/>
</dbReference>
<dbReference type="GO" id="GO:0043590">
    <property type="term" value="C:bacterial nucleoid"/>
    <property type="evidence" value="ECO:0007669"/>
    <property type="project" value="TreeGrafter"/>
</dbReference>
<dbReference type="GO" id="GO:0003690">
    <property type="term" value="F:double-stranded DNA binding"/>
    <property type="evidence" value="ECO:0007669"/>
    <property type="project" value="TreeGrafter"/>
</dbReference>
<dbReference type="PANTHER" id="PTHR38103">
    <property type="entry name" value="RECOMBINATION-ASSOCIATED PROTEIN RDGC"/>
    <property type="match status" value="1"/>
</dbReference>
<keyword evidence="4" id="KW-0963">Cytoplasm</keyword>
<evidence type="ECO:0000256" key="1">
    <source>
        <dbReference type="ARBA" id="ARBA00004453"/>
    </source>
</evidence>
<accession>A0A853I9F9</accession>
<evidence type="ECO:0000256" key="5">
    <source>
        <dbReference type="ARBA" id="ARBA00023172"/>
    </source>
</evidence>
<evidence type="ECO:0000256" key="2">
    <source>
        <dbReference type="ARBA" id="ARBA00008657"/>
    </source>
</evidence>
<dbReference type="GO" id="GO:0000018">
    <property type="term" value="P:regulation of DNA recombination"/>
    <property type="evidence" value="ECO:0007669"/>
    <property type="project" value="TreeGrafter"/>
</dbReference>
<dbReference type="Pfam" id="PF04381">
    <property type="entry name" value="RdgC"/>
    <property type="match status" value="1"/>
</dbReference>
<reference evidence="6 7" key="1">
    <citation type="submission" date="2020-07" db="EMBL/GenBank/DDBJ databases">
        <title>Endozoicomonas sp. nov., isolated from sediment.</title>
        <authorList>
            <person name="Gu T."/>
        </authorList>
    </citation>
    <scope>NUCLEOTIDE SEQUENCE [LARGE SCALE GENOMIC DNA]</scope>
    <source>
        <strain evidence="6 7">SM1973</strain>
    </source>
</reference>
<proteinExistence type="inferred from homology"/>
<dbReference type="RefSeq" id="WP_180571892.1">
    <property type="nucleotide sequence ID" value="NZ_JACCKB010000190.1"/>
</dbReference>
<keyword evidence="7" id="KW-1185">Reference proteome</keyword>
<evidence type="ECO:0000256" key="3">
    <source>
        <dbReference type="ARBA" id="ARBA00022296"/>
    </source>
</evidence>
<comment type="caution">
    <text evidence="6">The sequence shown here is derived from an EMBL/GenBank/DDBJ whole genome shotgun (WGS) entry which is preliminary data.</text>
</comment>
<keyword evidence="5" id="KW-0233">DNA recombination</keyword>
<evidence type="ECO:0000313" key="7">
    <source>
        <dbReference type="Proteomes" id="UP000569732"/>
    </source>
</evidence>
<dbReference type="Proteomes" id="UP000569732">
    <property type="component" value="Unassembled WGS sequence"/>
</dbReference>
<dbReference type="InterPro" id="IPR007476">
    <property type="entry name" value="RdgC"/>
</dbReference>
<evidence type="ECO:0000313" key="6">
    <source>
        <dbReference type="EMBL" id="NYZ69933.1"/>
    </source>
</evidence>
<evidence type="ECO:0000256" key="4">
    <source>
        <dbReference type="ARBA" id="ARBA00022490"/>
    </source>
</evidence>
<dbReference type="PANTHER" id="PTHR38103:SF1">
    <property type="entry name" value="RECOMBINATION-ASSOCIATED PROTEIN RDGC"/>
    <property type="match status" value="1"/>
</dbReference>
<sequence>MFKNATVYRLKTNADYIVEQLIGGLRDAEFKPCGKLQEFSLGFVAIDGDSLVIPGDRFALFRVRHDEKKIPASTISQLVYEAKEEFEAQQDKTPSKKEIFQIKERIRSELMPQAFSTTTYTDVYVDAENNWLVIDSVKPSHCESIIGLLREVIGLSSSLITVKHPLSDVMKTWLFEGHSTDTSYETCNYCVLKDEFGSITCRKQDLYDADIIKLSEDRVVKEISLYNENYSFVLDNQLRVKKIQHKDQFITEHTPAEINDQTHQIIVDTYIIRQTISEIVNHAITACGGIENNSKVAA</sequence>
<gene>
    <name evidence="6" type="primary">rdgC</name>
    <name evidence="6" type="ORF">H0A36_28365</name>
</gene>
<dbReference type="GO" id="GO:0006310">
    <property type="term" value="P:DNA recombination"/>
    <property type="evidence" value="ECO:0007669"/>
    <property type="project" value="UniProtKB-KW"/>
</dbReference>
<name>A0A853I9F9_9GAMM</name>
<protein>
    <recommendedName>
        <fullName evidence="3">Recombination-associated protein RdgC</fullName>
    </recommendedName>
</protein>
<comment type="subcellular location">
    <subcellularLocation>
        <location evidence="1">Cytoplasm</location>
        <location evidence="1">Nucleoid</location>
    </subcellularLocation>
</comment>
<comment type="similarity">
    <text evidence="2">Belongs to the RdgC family.</text>
</comment>
<dbReference type="AlphaFoldDB" id="A0A853I9F9"/>
<organism evidence="6 7">
    <name type="scientific">Spartinivicinus marinus</name>
    <dbReference type="NCBI Taxonomy" id="2994442"/>
    <lineage>
        <taxon>Bacteria</taxon>
        <taxon>Pseudomonadati</taxon>
        <taxon>Pseudomonadota</taxon>
        <taxon>Gammaproteobacteria</taxon>
        <taxon>Oceanospirillales</taxon>
        <taxon>Zooshikellaceae</taxon>
        <taxon>Spartinivicinus</taxon>
    </lineage>
</organism>